<gene>
    <name evidence="9" type="ORF">EYC82_00700</name>
</gene>
<comment type="caution">
    <text evidence="9">The sequence shown here is derived from an EMBL/GenBank/DDBJ whole genome shotgun (WGS) entry which is preliminary data.</text>
</comment>
<keyword evidence="10" id="KW-1185">Reference proteome</keyword>
<organism evidence="9 10">
    <name type="scientific">Candidatus Marimicrobium litorale</name>
    <dbReference type="NCBI Taxonomy" id="2518991"/>
    <lineage>
        <taxon>Bacteria</taxon>
        <taxon>Pseudomonadati</taxon>
        <taxon>Pseudomonadota</taxon>
        <taxon>Gammaproteobacteria</taxon>
        <taxon>Cellvibrionales</taxon>
        <taxon>Halieaceae</taxon>
        <taxon>Marimicrobium</taxon>
    </lineage>
</organism>
<feature type="domain" description="Fatty acid hydroxylase" evidence="8">
    <location>
        <begin position="62"/>
        <end position="196"/>
    </location>
</feature>
<keyword evidence="4" id="KW-0560">Oxidoreductase</keyword>
<keyword evidence="3 7" id="KW-1133">Transmembrane helix</keyword>
<feature type="transmembrane region" description="Helical" evidence="7">
    <location>
        <begin position="21"/>
        <end position="45"/>
    </location>
</feature>
<keyword evidence="2 7" id="KW-0812">Transmembrane</keyword>
<evidence type="ECO:0000256" key="6">
    <source>
        <dbReference type="ARBA" id="ARBA00023136"/>
    </source>
</evidence>
<protein>
    <submittedName>
        <fullName evidence="9">Sterol desaturase family protein</fullName>
    </submittedName>
</protein>
<dbReference type="InterPro" id="IPR051689">
    <property type="entry name" value="Sterol_desaturase/TMEM195"/>
</dbReference>
<feature type="transmembrane region" description="Helical" evidence="7">
    <location>
        <begin position="116"/>
        <end position="145"/>
    </location>
</feature>
<sequence>MRWSRQQGLGLYHGADTRASLAMGLLAVLVELLPRMLAILVMVKLHEISPLRDVVQYQWWAWVLLFFLDDFSYYWFHRSNHEIRLFWAGHVNHHSSRSLNYATALRQGVGERVHKFLFWLWLPLLGFDPAMIITMISLNLFYQFWIHTTAIDRLPNWFENIFNTPSHHRVHHASNVRYLDRNHGGVLIIWDRFFGTFSQEVAEEPVVYGLTSNLESDDIVTVALHEYRMLWRDVRRAGHWREKWRYLWLAPGWSHDGPDKRANTLRRRSTR</sequence>
<dbReference type="PANTHER" id="PTHR21624">
    <property type="entry name" value="STEROL DESATURASE-RELATED PROTEIN"/>
    <property type="match status" value="1"/>
</dbReference>
<evidence type="ECO:0000313" key="9">
    <source>
        <dbReference type="EMBL" id="MCX2975871.1"/>
    </source>
</evidence>
<dbReference type="InterPro" id="IPR006694">
    <property type="entry name" value="Fatty_acid_hydroxylase"/>
</dbReference>
<accession>A0ABT3T210</accession>
<comment type="subcellular location">
    <subcellularLocation>
        <location evidence="1">Endomembrane system</location>
        <topology evidence="1">Multi-pass membrane protein</topology>
    </subcellularLocation>
</comment>
<evidence type="ECO:0000256" key="1">
    <source>
        <dbReference type="ARBA" id="ARBA00004127"/>
    </source>
</evidence>
<evidence type="ECO:0000256" key="7">
    <source>
        <dbReference type="SAM" id="Phobius"/>
    </source>
</evidence>
<evidence type="ECO:0000313" key="10">
    <source>
        <dbReference type="Proteomes" id="UP001143304"/>
    </source>
</evidence>
<evidence type="ECO:0000256" key="4">
    <source>
        <dbReference type="ARBA" id="ARBA00023002"/>
    </source>
</evidence>
<feature type="transmembrane region" description="Helical" evidence="7">
    <location>
        <begin position="57"/>
        <end position="76"/>
    </location>
</feature>
<name>A0ABT3T210_9GAMM</name>
<dbReference type="PANTHER" id="PTHR21624:SF1">
    <property type="entry name" value="ALKYLGLYCEROL MONOOXYGENASE"/>
    <property type="match status" value="1"/>
</dbReference>
<evidence type="ECO:0000256" key="2">
    <source>
        <dbReference type="ARBA" id="ARBA00022692"/>
    </source>
</evidence>
<evidence type="ECO:0000256" key="3">
    <source>
        <dbReference type="ARBA" id="ARBA00022989"/>
    </source>
</evidence>
<proteinExistence type="predicted"/>
<dbReference type="Pfam" id="PF04116">
    <property type="entry name" value="FA_hydroxylase"/>
    <property type="match status" value="1"/>
</dbReference>
<evidence type="ECO:0000259" key="8">
    <source>
        <dbReference type="Pfam" id="PF04116"/>
    </source>
</evidence>
<dbReference type="EMBL" id="SHNO01000001">
    <property type="protein sequence ID" value="MCX2975871.1"/>
    <property type="molecule type" value="Genomic_DNA"/>
</dbReference>
<evidence type="ECO:0000256" key="5">
    <source>
        <dbReference type="ARBA" id="ARBA00023098"/>
    </source>
</evidence>
<keyword evidence="5" id="KW-0443">Lipid metabolism</keyword>
<reference evidence="9" key="1">
    <citation type="submission" date="2019-02" db="EMBL/GenBank/DDBJ databases">
        <authorList>
            <person name="Li S.-H."/>
        </authorList>
    </citation>
    <scope>NUCLEOTIDE SEQUENCE</scope>
    <source>
        <strain evidence="9">IMCC11814</strain>
    </source>
</reference>
<dbReference type="Proteomes" id="UP001143304">
    <property type="component" value="Unassembled WGS sequence"/>
</dbReference>
<keyword evidence="6 7" id="KW-0472">Membrane</keyword>